<protein>
    <submittedName>
        <fullName evidence="2">Uncharacterized protein</fullName>
    </submittedName>
</protein>
<dbReference type="EMBL" id="JAEKJR010000002">
    <property type="protein sequence ID" value="MBN8430418.1"/>
    <property type="molecule type" value="Genomic_DNA"/>
</dbReference>
<keyword evidence="1" id="KW-0472">Membrane</keyword>
<reference evidence="2 3" key="1">
    <citation type="submission" date="2020-12" db="EMBL/GenBank/DDBJ databases">
        <title>Oil enriched cultivation method for isolating marine PHA-producing bacteria.</title>
        <authorList>
            <person name="Zheng W."/>
            <person name="Yu S."/>
            <person name="Huang Y."/>
        </authorList>
    </citation>
    <scope>NUCLEOTIDE SEQUENCE [LARGE SCALE GENOMIC DNA]</scope>
    <source>
        <strain evidence="2 3">SN0-2</strain>
    </source>
</reference>
<keyword evidence="1" id="KW-1133">Transmembrane helix</keyword>
<accession>A0ABS3E539</accession>
<sequence>MKKYNVRMLALWSVIAIAYCAFVFLTEYDFKLFELSVITNVFLLIVLFKENGPPRVEDPISFVKFSDGKLKFSDVSIPIDKINKIALEIVEKDCYFTLPYNQLEPGKFPTFVFPSRKFEDFKNHIMTGLGPVEIIT</sequence>
<dbReference type="RefSeq" id="WP_207000371.1">
    <property type="nucleotide sequence ID" value="NZ_JAEKJR010000002.1"/>
</dbReference>
<organism evidence="2 3">
    <name type="scientific">Microbulbifer salipaludis</name>
    <dbReference type="NCBI Taxonomy" id="187980"/>
    <lineage>
        <taxon>Bacteria</taxon>
        <taxon>Pseudomonadati</taxon>
        <taxon>Pseudomonadota</taxon>
        <taxon>Gammaproteobacteria</taxon>
        <taxon>Cellvibrionales</taxon>
        <taxon>Microbulbiferaceae</taxon>
        <taxon>Microbulbifer</taxon>
    </lineage>
</organism>
<feature type="transmembrane region" description="Helical" evidence="1">
    <location>
        <begin position="9"/>
        <end position="26"/>
    </location>
</feature>
<name>A0ABS3E539_9GAMM</name>
<proteinExistence type="predicted"/>
<gene>
    <name evidence="2" type="ORF">JF535_06065</name>
</gene>
<keyword evidence="3" id="KW-1185">Reference proteome</keyword>
<evidence type="ECO:0000313" key="3">
    <source>
        <dbReference type="Proteomes" id="UP000664293"/>
    </source>
</evidence>
<evidence type="ECO:0000256" key="1">
    <source>
        <dbReference type="SAM" id="Phobius"/>
    </source>
</evidence>
<keyword evidence="1" id="KW-0812">Transmembrane</keyword>
<evidence type="ECO:0000313" key="2">
    <source>
        <dbReference type="EMBL" id="MBN8430418.1"/>
    </source>
</evidence>
<dbReference type="Proteomes" id="UP000664293">
    <property type="component" value="Unassembled WGS sequence"/>
</dbReference>
<comment type="caution">
    <text evidence="2">The sequence shown here is derived from an EMBL/GenBank/DDBJ whole genome shotgun (WGS) entry which is preliminary data.</text>
</comment>